<name>F2CVC5_HORVV</name>
<sequence length="48" mass="5245">MAYVELAPGANPKLAELQEHDLVDSQAGEEALHDVDTSQLKVYLLKPP</sequence>
<protein>
    <submittedName>
        <fullName evidence="1">Predicted protein</fullName>
    </submittedName>
</protein>
<dbReference type="AlphaFoldDB" id="F2CVC5"/>
<accession>F2CVC5</accession>
<evidence type="ECO:0000313" key="1">
    <source>
        <dbReference type="EMBL" id="BAJ86796.1"/>
    </source>
</evidence>
<organism evidence="1">
    <name type="scientific">Hordeum vulgare subsp. vulgare</name>
    <name type="common">Domesticated barley</name>
    <dbReference type="NCBI Taxonomy" id="112509"/>
    <lineage>
        <taxon>Eukaryota</taxon>
        <taxon>Viridiplantae</taxon>
        <taxon>Streptophyta</taxon>
        <taxon>Embryophyta</taxon>
        <taxon>Tracheophyta</taxon>
        <taxon>Spermatophyta</taxon>
        <taxon>Magnoliopsida</taxon>
        <taxon>Liliopsida</taxon>
        <taxon>Poales</taxon>
        <taxon>Poaceae</taxon>
        <taxon>BOP clade</taxon>
        <taxon>Pooideae</taxon>
        <taxon>Triticodae</taxon>
        <taxon>Triticeae</taxon>
        <taxon>Hordeinae</taxon>
        <taxon>Hordeum</taxon>
    </lineage>
</organism>
<proteinExistence type="evidence at transcript level"/>
<reference evidence="1" key="1">
    <citation type="journal article" date="2011" name="Plant Physiol.">
        <title>Comprehensive sequence analysis of 24,783 barley full-length cDNAs derived from 12 clone libraries.</title>
        <authorList>
            <person name="Matsumoto T."/>
            <person name="Tanaka T."/>
            <person name="Sakai H."/>
            <person name="Amano N."/>
            <person name="Kanamori H."/>
            <person name="Kurita K."/>
            <person name="Kikuta A."/>
            <person name="Kamiya K."/>
            <person name="Yamamoto M."/>
            <person name="Ikawa H."/>
            <person name="Fujii N."/>
            <person name="Hori K."/>
            <person name="Itoh T."/>
            <person name="Sato K."/>
        </authorList>
    </citation>
    <scope>NUCLEOTIDE SEQUENCE</scope>
    <source>
        <tissue evidence="1">Shoot</tissue>
    </source>
</reference>
<dbReference type="EMBL" id="AK355577">
    <property type="protein sequence ID" value="BAJ86796.1"/>
    <property type="molecule type" value="mRNA"/>
</dbReference>